<keyword evidence="2" id="KW-1185">Reference proteome</keyword>
<protein>
    <submittedName>
        <fullName evidence="1">Uncharacterized protein</fullName>
    </submittedName>
</protein>
<dbReference type="EMBL" id="JAUKUA010000007">
    <property type="protein sequence ID" value="KAK0705409.1"/>
    <property type="molecule type" value="Genomic_DNA"/>
</dbReference>
<proteinExistence type="predicted"/>
<dbReference type="Proteomes" id="UP001172102">
    <property type="component" value="Unassembled WGS sequence"/>
</dbReference>
<sequence>MDPATIIGTTSAVLDFVSFIVNTIRVAGKLHDAGTGQDEYQTCKELKFKLQPDLRCLRDGKGKKRGRDDEISEGEEKELRVGKDAVKISLRILWDEEEAKDLRERFNECAIQLNLYLTIEAIKHAFEELMKDSLTSNFHHCCFIDGADEFHDENMAKWEFAKEVKRWTNNYLQGVKI</sequence>
<comment type="caution">
    <text evidence="1">The sequence shown here is derived from an EMBL/GenBank/DDBJ whole genome shotgun (WGS) entry which is preliminary data.</text>
</comment>
<name>A0AA40DJ09_9PEZI</name>
<accession>A0AA40DJ09</accession>
<reference evidence="1" key="1">
    <citation type="submission" date="2023-06" db="EMBL/GenBank/DDBJ databases">
        <title>Genome-scale phylogeny and comparative genomics of the fungal order Sordariales.</title>
        <authorList>
            <consortium name="Lawrence Berkeley National Laboratory"/>
            <person name="Hensen N."/>
            <person name="Bonometti L."/>
            <person name="Westerberg I."/>
            <person name="Brannstrom I.O."/>
            <person name="Guillou S."/>
            <person name="Cros-Aarteil S."/>
            <person name="Calhoun S."/>
            <person name="Haridas S."/>
            <person name="Kuo A."/>
            <person name="Mondo S."/>
            <person name="Pangilinan J."/>
            <person name="Riley R."/>
            <person name="Labutti K."/>
            <person name="Andreopoulos B."/>
            <person name="Lipzen A."/>
            <person name="Chen C."/>
            <person name="Yanf M."/>
            <person name="Daum C."/>
            <person name="Ng V."/>
            <person name="Clum A."/>
            <person name="Steindorff A."/>
            <person name="Ohm R."/>
            <person name="Martin F."/>
            <person name="Silar P."/>
            <person name="Natvig D."/>
            <person name="Lalanne C."/>
            <person name="Gautier V."/>
            <person name="Ament-Velasquez S.L."/>
            <person name="Kruys A."/>
            <person name="Hutchinson M.I."/>
            <person name="Powell A.J."/>
            <person name="Barry K."/>
            <person name="Miller A.N."/>
            <person name="Grigoriev I.V."/>
            <person name="Debuchy R."/>
            <person name="Gladieux P."/>
            <person name="Thoren M.H."/>
            <person name="Johannesson H."/>
        </authorList>
    </citation>
    <scope>NUCLEOTIDE SEQUENCE</scope>
    <source>
        <strain evidence="1">SMH4607-1</strain>
    </source>
</reference>
<evidence type="ECO:0000313" key="1">
    <source>
        <dbReference type="EMBL" id="KAK0705409.1"/>
    </source>
</evidence>
<evidence type="ECO:0000313" key="2">
    <source>
        <dbReference type="Proteomes" id="UP001172102"/>
    </source>
</evidence>
<gene>
    <name evidence="1" type="ORF">B0H67DRAFT_649744</name>
</gene>
<organism evidence="1 2">
    <name type="scientific">Lasiosphaeris hirsuta</name>
    <dbReference type="NCBI Taxonomy" id="260670"/>
    <lineage>
        <taxon>Eukaryota</taxon>
        <taxon>Fungi</taxon>
        <taxon>Dikarya</taxon>
        <taxon>Ascomycota</taxon>
        <taxon>Pezizomycotina</taxon>
        <taxon>Sordariomycetes</taxon>
        <taxon>Sordariomycetidae</taxon>
        <taxon>Sordariales</taxon>
        <taxon>Lasiosphaeriaceae</taxon>
        <taxon>Lasiosphaeris</taxon>
    </lineage>
</organism>
<dbReference type="AlphaFoldDB" id="A0AA40DJ09"/>